<reference evidence="2" key="1">
    <citation type="submission" date="2016-12" db="EMBL/GenBank/DDBJ databases">
        <authorList>
            <person name="Gaudriault S."/>
        </authorList>
    </citation>
    <scope>NUCLEOTIDE SEQUENCE [LARGE SCALE GENOMIC DNA]</scope>
    <source>
        <strain evidence="2">HGB1681 (deposited as PTA-6826 in the American Type Culture Collection)</strain>
    </source>
</reference>
<dbReference type="EMBL" id="FTLG01000190">
    <property type="protein sequence ID" value="SIP73920.1"/>
    <property type="molecule type" value="Genomic_DNA"/>
</dbReference>
<sequence>MVGVGGSSPLGRTKYLVDIAIQIYVRP</sequence>
<accession>A0A1N6MYN4</accession>
<gene>
    <name evidence="1" type="ORF">XIS1_480046</name>
</gene>
<evidence type="ECO:0000313" key="1">
    <source>
        <dbReference type="EMBL" id="SIP73920.1"/>
    </source>
</evidence>
<dbReference type="Proteomes" id="UP000196435">
    <property type="component" value="Unassembled WGS sequence"/>
</dbReference>
<evidence type="ECO:0000313" key="2">
    <source>
        <dbReference type="Proteomes" id="UP000196435"/>
    </source>
</evidence>
<proteinExistence type="predicted"/>
<dbReference type="AlphaFoldDB" id="A0A1N6MYN4"/>
<name>A0A1N6MYN4_9GAMM</name>
<organism evidence="1 2">
    <name type="scientific">Xenorhabdus innexi</name>
    <dbReference type="NCBI Taxonomy" id="290109"/>
    <lineage>
        <taxon>Bacteria</taxon>
        <taxon>Pseudomonadati</taxon>
        <taxon>Pseudomonadota</taxon>
        <taxon>Gammaproteobacteria</taxon>
        <taxon>Enterobacterales</taxon>
        <taxon>Morganellaceae</taxon>
        <taxon>Xenorhabdus</taxon>
    </lineage>
</organism>
<protein>
    <submittedName>
        <fullName evidence="1">Uncharacterized protein</fullName>
    </submittedName>
</protein>